<evidence type="ECO:0000313" key="1">
    <source>
        <dbReference type="EMBL" id="KAJ2965202.1"/>
    </source>
</evidence>
<dbReference type="Proteomes" id="UP001143910">
    <property type="component" value="Unassembled WGS sequence"/>
</dbReference>
<comment type="caution">
    <text evidence="1">The sequence shown here is derived from an EMBL/GenBank/DDBJ whole genome shotgun (WGS) entry which is preliminary data.</text>
</comment>
<organism evidence="1 2">
    <name type="scientific">Zarea fungicola</name>
    <dbReference type="NCBI Taxonomy" id="93591"/>
    <lineage>
        <taxon>Eukaryota</taxon>
        <taxon>Fungi</taxon>
        <taxon>Dikarya</taxon>
        <taxon>Ascomycota</taxon>
        <taxon>Pezizomycotina</taxon>
        <taxon>Sordariomycetes</taxon>
        <taxon>Hypocreomycetidae</taxon>
        <taxon>Hypocreales</taxon>
        <taxon>Cordycipitaceae</taxon>
        <taxon>Zarea</taxon>
    </lineage>
</organism>
<accession>A0ACC1MDV0</accession>
<sequence>MLSDLQCHTSAEVPQSVGNDFGLSAALDTDRYVLESGLLSSPGSSTFDDDYMVGDAASGFADQSSYELFDINDFLSDEANHVASDIMAASNYAAADLGLDYKFPDFETQISS</sequence>
<dbReference type="EMBL" id="JANJQO010003089">
    <property type="protein sequence ID" value="KAJ2965202.1"/>
    <property type="molecule type" value="Genomic_DNA"/>
</dbReference>
<reference evidence="1" key="1">
    <citation type="submission" date="2022-08" db="EMBL/GenBank/DDBJ databases">
        <title>Genome Sequence of Lecanicillium fungicola.</title>
        <authorList>
            <person name="Buettner E."/>
        </authorList>
    </citation>
    <scope>NUCLEOTIDE SEQUENCE</scope>
    <source>
        <strain evidence="1">Babe33</strain>
    </source>
</reference>
<proteinExistence type="predicted"/>
<keyword evidence="2" id="KW-1185">Reference proteome</keyword>
<name>A0ACC1MDV0_9HYPO</name>
<protein>
    <submittedName>
        <fullName evidence="1">Uncharacterized protein</fullName>
    </submittedName>
</protein>
<gene>
    <name evidence="1" type="ORF">NQ176_g10730</name>
</gene>
<evidence type="ECO:0000313" key="2">
    <source>
        <dbReference type="Proteomes" id="UP001143910"/>
    </source>
</evidence>